<gene>
    <name evidence="4" type="ORF">FYC51_05745</name>
</gene>
<feature type="transmembrane region" description="Helical" evidence="2">
    <location>
        <begin position="100"/>
        <end position="121"/>
    </location>
</feature>
<sequence>MPARPLRSSRPLRVVPPLCQPRRTLSMGRAATLHIMPFETVTTAVVAAIVGAALGWWPLAAWTQRSTKGERMPLRNVRVAGAVITAVTFGALALRFGFVWILPALLAFAAASTVLGLVDLAEKRLPNAVIFPTLAGVGVLLVPPPWVSGEWIALLWAAIGSVAMFAVYFVLALISPSSMGMGDVKLALVIGLLLGWFGLSTWLIGLLAAFVVGGLVAVVALLLRRVTLRGSIPFGPSMLMGALIAALIVGG</sequence>
<dbReference type="Pfam" id="PF01478">
    <property type="entry name" value="Peptidase_A24"/>
    <property type="match status" value="1"/>
</dbReference>
<evidence type="ECO:0000256" key="1">
    <source>
        <dbReference type="ARBA" id="ARBA00005801"/>
    </source>
</evidence>
<protein>
    <submittedName>
        <fullName evidence="4">Prepilin peptidase</fullName>
    </submittedName>
</protein>
<proteinExistence type="inferred from homology"/>
<feature type="domain" description="Prepilin type IV endopeptidase peptidase" evidence="3">
    <location>
        <begin position="107"/>
        <end position="217"/>
    </location>
</feature>
<dbReference type="GO" id="GO:0005886">
    <property type="term" value="C:plasma membrane"/>
    <property type="evidence" value="ECO:0007669"/>
    <property type="project" value="TreeGrafter"/>
</dbReference>
<evidence type="ECO:0000256" key="2">
    <source>
        <dbReference type="SAM" id="Phobius"/>
    </source>
</evidence>
<dbReference type="GO" id="GO:0004190">
    <property type="term" value="F:aspartic-type endopeptidase activity"/>
    <property type="evidence" value="ECO:0007669"/>
    <property type="project" value="InterPro"/>
</dbReference>
<feature type="transmembrane region" description="Helical" evidence="2">
    <location>
        <begin position="186"/>
        <end position="219"/>
    </location>
</feature>
<dbReference type="AlphaFoldDB" id="A0A5S4V4U3"/>
<keyword evidence="2" id="KW-1133">Transmembrane helix</keyword>
<organism evidence="4 5">
    <name type="scientific">Agromyces mariniharenae</name>
    <dbReference type="NCBI Taxonomy" id="2604423"/>
    <lineage>
        <taxon>Bacteria</taxon>
        <taxon>Bacillati</taxon>
        <taxon>Actinomycetota</taxon>
        <taxon>Actinomycetes</taxon>
        <taxon>Micrococcales</taxon>
        <taxon>Microbacteriaceae</taxon>
        <taxon>Agromyces</taxon>
    </lineage>
</organism>
<comment type="similarity">
    <text evidence="1">Belongs to the peptidase A24 family.</text>
</comment>
<dbReference type="GO" id="GO:0006465">
    <property type="term" value="P:signal peptide processing"/>
    <property type="evidence" value="ECO:0007669"/>
    <property type="project" value="TreeGrafter"/>
</dbReference>
<reference evidence="4 5" key="1">
    <citation type="submission" date="2019-08" db="EMBL/GenBank/DDBJ databases">
        <authorList>
            <person name="Hu J."/>
        </authorList>
    </citation>
    <scope>NUCLEOTIDE SEQUENCE [LARGE SCALE GENOMIC DNA]</scope>
    <source>
        <strain evidence="4 5">NEAU-184</strain>
    </source>
</reference>
<keyword evidence="2" id="KW-0812">Transmembrane</keyword>
<dbReference type="PANTHER" id="PTHR30487:SF0">
    <property type="entry name" value="PREPILIN LEADER PEPTIDASE_N-METHYLTRANSFERASE-RELATED"/>
    <property type="match status" value="1"/>
</dbReference>
<feature type="transmembrane region" description="Helical" evidence="2">
    <location>
        <begin position="231"/>
        <end position="250"/>
    </location>
</feature>
<feature type="transmembrane region" description="Helical" evidence="2">
    <location>
        <begin position="153"/>
        <end position="174"/>
    </location>
</feature>
<keyword evidence="2" id="KW-0472">Membrane</keyword>
<evidence type="ECO:0000313" key="4">
    <source>
        <dbReference type="EMBL" id="TYL53198.1"/>
    </source>
</evidence>
<feature type="transmembrane region" description="Helical" evidence="2">
    <location>
        <begin position="35"/>
        <end position="57"/>
    </location>
</feature>
<dbReference type="PANTHER" id="PTHR30487">
    <property type="entry name" value="TYPE 4 PREPILIN-LIKE PROTEINS LEADER PEPTIDE-PROCESSING ENZYME"/>
    <property type="match status" value="1"/>
</dbReference>
<dbReference type="Gene3D" id="1.20.120.1220">
    <property type="match status" value="1"/>
</dbReference>
<keyword evidence="5" id="KW-1185">Reference proteome</keyword>
<evidence type="ECO:0000313" key="5">
    <source>
        <dbReference type="Proteomes" id="UP000325243"/>
    </source>
</evidence>
<dbReference type="InterPro" id="IPR050882">
    <property type="entry name" value="Prepilin_peptidase/N-MTase"/>
</dbReference>
<evidence type="ECO:0000259" key="3">
    <source>
        <dbReference type="Pfam" id="PF01478"/>
    </source>
</evidence>
<feature type="transmembrane region" description="Helical" evidence="2">
    <location>
        <begin position="128"/>
        <end position="147"/>
    </location>
</feature>
<dbReference type="EMBL" id="VSSB01000001">
    <property type="protein sequence ID" value="TYL53198.1"/>
    <property type="molecule type" value="Genomic_DNA"/>
</dbReference>
<dbReference type="InterPro" id="IPR000045">
    <property type="entry name" value="Prepilin_IV_endopep_pep"/>
</dbReference>
<name>A0A5S4V4U3_9MICO</name>
<feature type="transmembrane region" description="Helical" evidence="2">
    <location>
        <begin position="77"/>
        <end position="94"/>
    </location>
</feature>
<accession>A0A5S4V4U3</accession>
<comment type="caution">
    <text evidence="4">The sequence shown here is derived from an EMBL/GenBank/DDBJ whole genome shotgun (WGS) entry which is preliminary data.</text>
</comment>
<dbReference type="Proteomes" id="UP000325243">
    <property type="component" value="Unassembled WGS sequence"/>
</dbReference>